<dbReference type="GO" id="GO:0000272">
    <property type="term" value="P:polysaccharide catabolic process"/>
    <property type="evidence" value="ECO:0007669"/>
    <property type="project" value="UniProtKB-KW"/>
</dbReference>
<dbReference type="InterPro" id="IPR017853">
    <property type="entry name" value="GH"/>
</dbReference>
<dbReference type="EC" id="3.2.1.14" evidence="4"/>
<evidence type="ECO:0000256" key="5">
    <source>
        <dbReference type="ARBA" id="ARBA00022525"/>
    </source>
</evidence>
<dbReference type="InterPro" id="IPR050314">
    <property type="entry name" value="Glycosyl_Hydrlase_18"/>
</dbReference>
<dbReference type="InterPro" id="IPR011583">
    <property type="entry name" value="Chitinase_II/V-like_cat"/>
</dbReference>
<organism evidence="14 15">
    <name type="scientific">Penicillium diatomitis</name>
    <dbReference type="NCBI Taxonomy" id="2819901"/>
    <lineage>
        <taxon>Eukaryota</taxon>
        <taxon>Fungi</taxon>
        <taxon>Dikarya</taxon>
        <taxon>Ascomycota</taxon>
        <taxon>Pezizomycotina</taxon>
        <taxon>Eurotiomycetes</taxon>
        <taxon>Eurotiomycetidae</taxon>
        <taxon>Eurotiales</taxon>
        <taxon>Aspergillaceae</taxon>
        <taxon>Penicillium</taxon>
    </lineage>
</organism>
<dbReference type="RefSeq" id="XP_056793468.1">
    <property type="nucleotide sequence ID" value="XM_056931437.1"/>
</dbReference>
<keyword evidence="5" id="KW-0964">Secreted</keyword>
<keyword evidence="8" id="KW-0325">Glycoprotein</keyword>
<dbReference type="GeneID" id="81621686"/>
<evidence type="ECO:0000256" key="4">
    <source>
        <dbReference type="ARBA" id="ARBA00012729"/>
    </source>
</evidence>
<evidence type="ECO:0000256" key="9">
    <source>
        <dbReference type="ARBA" id="ARBA00023277"/>
    </source>
</evidence>
<dbReference type="EMBL" id="JAPWDQ010000002">
    <property type="protein sequence ID" value="KAJ5493088.1"/>
    <property type="molecule type" value="Genomic_DNA"/>
</dbReference>
<evidence type="ECO:0000313" key="15">
    <source>
        <dbReference type="Proteomes" id="UP001148312"/>
    </source>
</evidence>
<dbReference type="GO" id="GO:0005576">
    <property type="term" value="C:extracellular region"/>
    <property type="evidence" value="ECO:0007669"/>
    <property type="project" value="UniProtKB-SubCell"/>
</dbReference>
<keyword evidence="9" id="KW-0119">Carbohydrate metabolism</keyword>
<evidence type="ECO:0000256" key="12">
    <source>
        <dbReference type="RuleBase" id="RU000489"/>
    </source>
</evidence>
<evidence type="ECO:0000256" key="8">
    <source>
        <dbReference type="ARBA" id="ARBA00023180"/>
    </source>
</evidence>
<comment type="subcellular location">
    <subcellularLocation>
        <location evidence="2">Secreted</location>
    </subcellularLocation>
</comment>
<evidence type="ECO:0000256" key="6">
    <source>
        <dbReference type="ARBA" id="ARBA00022801"/>
    </source>
</evidence>
<reference evidence="14" key="1">
    <citation type="submission" date="2022-12" db="EMBL/GenBank/DDBJ databases">
        <authorList>
            <person name="Petersen C."/>
        </authorList>
    </citation>
    <scope>NUCLEOTIDE SEQUENCE</scope>
    <source>
        <strain evidence="14">IBT 30728</strain>
    </source>
</reference>
<sequence length="400" mass="44163">MSAGLKTIAYFVNWAIYGRNYNPQDLPAEKLTHVLYSFANVHPETGEVYLTDTWSDIEKHYEGDSWNDTGTNVYGCIKQLFLLKKKHRQLKVLLSIGGWTYSANFAVPASTPAGRARFAESATRLVLDLGLDGLDIDWEYPQDASQATNLVELLQACRQRLDAAAGSHRKFYLSIACPAGPSNFEKLKLHDMNPLLDFYNLMAYDYAGSWDRVAGHQCNIYPSKSNPASTPFSTIAALEYYMNVGGVPAQKLIMGMPLYGRAFENTNGPGQPYSGVGPGSWENGVWDYKALPRPGAEEHLDTEADASWSYDPKSRTMVSYDTVEMCQRKAAFVRYRQLGGGMWWESSGDKGGKEADPGQGSLIGTFVNGIGGTSVLDGIENALEYPESKYDNLRAGFPGQ</sequence>
<dbReference type="Gene3D" id="3.20.20.80">
    <property type="entry name" value="Glycosidases"/>
    <property type="match status" value="1"/>
</dbReference>
<comment type="caution">
    <text evidence="14">The sequence shown here is derived from an EMBL/GenBank/DDBJ whole genome shotgun (WGS) entry which is preliminary data.</text>
</comment>
<evidence type="ECO:0000313" key="14">
    <source>
        <dbReference type="EMBL" id="KAJ5493088.1"/>
    </source>
</evidence>
<dbReference type="GO" id="GO:0006032">
    <property type="term" value="P:chitin catabolic process"/>
    <property type="evidence" value="ECO:0007669"/>
    <property type="project" value="UniProtKB-KW"/>
</dbReference>
<dbReference type="Gene3D" id="3.10.50.10">
    <property type="match status" value="1"/>
</dbReference>
<name>A0A9X0C047_9EURO</name>
<dbReference type="GO" id="GO:0008843">
    <property type="term" value="F:endochitinase activity"/>
    <property type="evidence" value="ECO:0007669"/>
    <property type="project" value="UniProtKB-EC"/>
</dbReference>
<dbReference type="PANTHER" id="PTHR11177:SF365">
    <property type="entry name" value="ENDOCHITINASE B"/>
    <property type="match status" value="1"/>
</dbReference>
<dbReference type="SUPFAM" id="SSF54556">
    <property type="entry name" value="Chitinase insertion domain"/>
    <property type="match status" value="1"/>
</dbReference>
<keyword evidence="15" id="KW-1185">Reference proteome</keyword>
<comment type="catalytic activity">
    <reaction evidence="1">
        <text>Random endo-hydrolysis of N-acetyl-beta-D-glucosaminide (1-&gt;4)-beta-linkages in chitin and chitodextrins.</text>
        <dbReference type="EC" id="3.2.1.14"/>
    </reaction>
</comment>
<dbReference type="CDD" id="cd06548">
    <property type="entry name" value="GH18_chitinase"/>
    <property type="match status" value="1"/>
</dbReference>
<keyword evidence="10 12" id="KW-0326">Glycosidase</keyword>
<keyword evidence="7" id="KW-0146">Chitin degradation</keyword>
<dbReference type="InterPro" id="IPR001223">
    <property type="entry name" value="Glyco_hydro18_cat"/>
</dbReference>
<dbReference type="SUPFAM" id="SSF51445">
    <property type="entry name" value="(Trans)glycosidases"/>
    <property type="match status" value="1"/>
</dbReference>
<evidence type="ECO:0000256" key="11">
    <source>
        <dbReference type="ARBA" id="ARBA00023326"/>
    </source>
</evidence>
<evidence type="ECO:0000256" key="1">
    <source>
        <dbReference type="ARBA" id="ARBA00000822"/>
    </source>
</evidence>
<dbReference type="PROSITE" id="PS51910">
    <property type="entry name" value="GH18_2"/>
    <property type="match status" value="1"/>
</dbReference>
<dbReference type="FunFam" id="3.20.20.80:FF:000095">
    <property type="entry name" value="Endochitinase B1"/>
    <property type="match status" value="1"/>
</dbReference>
<evidence type="ECO:0000259" key="13">
    <source>
        <dbReference type="PROSITE" id="PS51910"/>
    </source>
</evidence>
<evidence type="ECO:0000256" key="10">
    <source>
        <dbReference type="ARBA" id="ARBA00023295"/>
    </source>
</evidence>
<dbReference type="SMART" id="SM00636">
    <property type="entry name" value="Glyco_18"/>
    <property type="match status" value="1"/>
</dbReference>
<dbReference type="GO" id="GO:0008061">
    <property type="term" value="F:chitin binding"/>
    <property type="evidence" value="ECO:0007669"/>
    <property type="project" value="InterPro"/>
</dbReference>
<feature type="domain" description="GH18" evidence="13">
    <location>
        <begin position="5"/>
        <end position="373"/>
    </location>
</feature>
<dbReference type="InterPro" id="IPR029070">
    <property type="entry name" value="Chitinase_insertion_sf"/>
</dbReference>
<gene>
    <name evidence="14" type="ORF">N7539_001834</name>
</gene>
<evidence type="ECO:0000256" key="2">
    <source>
        <dbReference type="ARBA" id="ARBA00004613"/>
    </source>
</evidence>
<dbReference type="Pfam" id="PF00704">
    <property type="entry name" value="Glyco_hydro_18"/>
    <property type="match status" value="1"/>
</dbReference>
<keyword evidence="6 12" id="KW-0378">Hydrolase</keyword>
<dbReference type="Proteomes" id="UP001148312">
    <property type="component" value="Unassembled WGS sequence"/>
</dbReference>
<dbReference type="AlphaFoldDB" id="A0A9X0C047"/>
<proteinExistence type="inferred from homology"/>
<reference evidence="14" key="2">
    <citation type="journal article" date="2023" name="IMA Fungus">
        <title>Comparative genomic study of the Penicillium genus elucidates a diverse pangenome and 15 lateral gene transfer events.</title>
        <authorList>
            <person name="Petersen C."/>
            <person name="Sorensen T."/>
            <person name="Nielsen M.R."/>
            <person name="Sondergaard T.E."/>
            <person name="Sorensen J.L."/>
            <person name="Fitzpatrick D.A."/>
            <person name="Frisvad J.C."/>
            <person name="Nielsen K.L."/>
        </authorList>
    </citation>
    <scope>NUCLEOTIDE SEQUENCE</scope>
    <source>
        <strain evidence="14">IBT 30728</strain>
    </source>
</reference>
<keyword evidence="11" id="KW-0624">Polysaccharide degradation</keyword>
<comment type="similarity">
    <text evidence="3">Belongs to the glycosyl hydrolase 18 family. Chitinase class V subfamily.</text>
</comment>
<accession>A0A9X0C047</accession>
<evidence type="ECO:0000256" key="3">
    <source>
        <dbReference type="ARBA" id="ARBA00008682"/>
    </source>
</evidence>
<dbReference type="FunFam" id="3.10.50.10:FF:000005">
    <property type="entry name" value="Endochitinase B1"/>
    <property type="match status" value="1"/>
</dbReference>
<protein>
    <recommendedName>
        <fullName evidence="4">chitinase</fullName>
        <ecNumber evidence="4">3.2.1.14</ecNumber>
    </recommendedName>
</protein>
<dbReference type="PANTHER" id="PTHR11177">
    <property type="entry name" value="CHITINASE"/>
    <property type="match status" value="1"/>
</dbReference>
<dbReference type="PROSITE" id="PS01095">
    <property type="entry name" value="GH18_1"/>
    <property type="match status" value="1"/>
</dbReference>
<dbReference type="InterPro" id="IPR001579">
    <property type="entry name" value="Glyco_hydro_18_chit_AS"/>
</dbReference>
<evidence type="ECO:0000256" key="7">
    <source>
        <dbReference type="ARBA" id="ARBA00023024"/>
    </source>
</evidence>